<accession>A0A316EHJ5</accession>
<evidence type="ECO:0000313" key="1">
    <source>
        <dbReference type="EMBL" id="PWK29231.1"/>
    </source>
</evidence>
<name>A0A316EHJ5_9BACT</name>
<reference evidence="1 2" key="1">
    <citation type="submission" date="2018-05" db="EMBL/GenBank/DDBJ databases">
        <title>Genomic Encyclopedia of Archaeal and Bacterial Type Strains, Phase II (KMG-II): from individual species to whole genera.</title>
        <authorList>
            <person name="Goeker M."/>
        </authorList>
    </citation>
    <scope>NUCLEOTIDE SEQUENCE [LARGE SCALE GENOMIC DNA]</scope>
    <source>
        <strain evidence="1 2">DSM 22214</strain>
    </source>
</reference>
<keyword evidence="2" id="KW-1185">Reference proteome</keyword>
<protein>
    <submittedName>
        <fullName evidence="1">Uncharacterized protein</fullName>
    </submittedName>
</protein>
<evidence type="ECO:0000313" key="2">
    <source>
        <dbReference type="Proteomes" id="UP000245489"/>
    </source>
</evidence>
<organism evidence="1 2">
    <name type="scientific">Arcicella aurantiaca</name>
    <dbReference type="NCBI Taxonomy" id="591202"/>
    <lineage>
        <taxon>Bacteria</taxon>
        <taxon>Pseudomonadati</taxon>
        <taxon>Bacteroidota</taxon>
        <taxon>Cytophagia</taxon>
        <taxon>Cytophagales</taxon>
        <taxon>Flectobacillaceae</taxon>
        <taxon>Arcicella</taxon>
    </lineage>
</organism>
<proteinExistence type="predicted"/>
<gene>
    <name evidence="1" type="ORF">LV89_00070</name>
</gene>
<dbReference type="Proteomes" id="UP000245489">
    <property type="component" value="Unassembled WGS sequence"/>
</dbReference>
<dbReference type="RefSeq" id="WP_109740868.1">
    <property type="nucleotide sequence ID" value="NZ_QGGO01000001.1"/>
</dbReference>
<dbReference type="AlphaFoldDB" id="A0A316EHJ5"/>
<sequence length="195" mass="22991">MFQRKISISLFLGIITFHLLFAQNIKYEVLTLRKEQFSMPNRKFYIQKIICDFNQPKYFVTRKGIFNKQKTIILGDSIQKVMIAFLKPSNTYRGGLVPVLMKIKELKIREERHFLKEEGTAKLSVEFYIETDTKPVKIFQSNAFRTYTGLMNITNQHDENVRTIIKSCMIDFNNAKIDFSKYVIPNKIFKAKRPS</sequence>
<dbReference type="EMBL" id="QGGO01000001">
    <property type="protein sequence ID" value="PWK29231.1"/>
    <property type="molecule type" value="Genomic_DNA"/>
</dbReference>
<comment type="caution">
    <text evidence="1">The sequence shown here is derived from an EMBL/GenBank/DDBJ whole genome shotgun (WGS) entry which is preliminary data.</text>
</comment>